<feature type="domain" description="Endonuclease GajA/Old nuclease/RecF-like AAA" evidence="2">
    <location>
        <begin position="1"/>
        <end position="387"/>
    </location>
</feature>
<dbReference type="CDD" id="cd01026">
    <property type="entry name" value="TOPRIM_OLD"/>
    <property type="match status" value="1"/>
</dbReference>
<dbReference type="AlphaFoldDB" id="C6LLY5"/>
<dbReference type="SUPFAM" id="SSF52540">
    <property type="entry name" value="P-loop containing nucleoside triphosphate hydrolases"/>
    <property type="match status" value="1"/>
</dbReference>
<dbReference type="InterPro" id="IPR051396">
    <property type="entry name" value="Bact_Antivir_Def_Nuclease"/>
</dbReference>
<dbReference type="EMBL" id="ACCL02000035">
    <property type="protein sequence ID" value="EET58348.1"/>
    <property type="molecule type" value="Genomic_DNA"/>
</dbReference>
<keyword evidence="1" id="KW-0175">Coiled coil</keyword>
<reference evidence="4" key="1">
    <citation type="submission" date="2009-07" db="EMBL/GenBank/DDBJ databases">
        <authorList>
            <person name="Weinstock G."/>
            <person name="Sodergren E."/>
            <person name="Clifton S."/>
            <person name="Fulton L."/>
            <person name="Fulton B."/>
            <person name="Courtney L."/>
            <person name="Fronick C."/>
            <person name="Harrison M."/>
            <person name="Strong C."/>
            <person name="Farmer C."/>
            <person name="Delahaunty K."/>
            <person name="Markovic C."/>
            <person name="Hall O."/>
            <person name="Minx P."/>
            <person name="Tomlinson C."/>
            <person name="Mitreva M."/>
            <person name="Nelson J."/>
            <person name="Hou S."/>
            <person name="Wollam A."/>
            <person name="Pepin K.H."/>
            <person name="Johnson M."/>
            <person name="Bhonagiri V."/>
            <person name="Nash W.E."/>
            <person name="Warren W."/>
            <person name="Chinwalla A."/>
            <person name="Mardis E.R."/>
            <person name="Wilson R.K."/>
        </authorList>
    </citation>
    <scope>NUCLEOTIDE SEQUENCE [LARGE SCALE GENOMIC DNA]</scope>
    <source>
        <strain evidence="4">DSM 14469</strain>
    </source>
</reference>
<dbReference type="PANTHER" id="PTHR43581:SF4">
    <property type="entry name" value="ATP_GTP PHOSPHATASE"/>
    <property type="match status" value="1"/>
</dbReference>
<dbReference type="eggNOG" id="COG3593">
    <property type="taxonomic scope" value="Bacteria"/>
</dbReference>
<dbReference type="Gene3D" id="3.40.50.300">
    <property type="entry name" value="P-loop containing nucleotide triphosphate hydrolases"/>
    <property type="match status" value="1"/>
</dbReference>
<dbReference type="InterPro" id="IPR041685">
    <property type="entry name" value="AAA_GajA/Old/RecF-like"/>
</dbReference>
<evidence type="ECO:0000313" key="4">
    <source>
        <dbReference type="EMBL" id="EET58348.1"/>
    </source>
</evidence>
<comment type="caution">
    <text evidence="4">The sequence shown here is derived from an EMBL/GenBank/DDBJ whole genome shotgun (WGS) entry which is preliminary data.</text>
</comment>
<protein>
    <submittedName>
        <fullName evidence="4">Uncharacterized protein</fullName>
    </submittedName>
</protein>
<name>C6LLY5_9FIRM</name>
<dbReference type="Pfam" id="PF20469">
    <property type="entry name" value="OLD-like_TOPRIM"/>
    <property type="match status" value="1"/>
</dbReference>
<evidence type="ECO:0000256" key="1">
    <source>
        <dbReference type="SAM" id="Coils"/>
    </source>
</evidence>
<evidence type="ECO:0000259" key="3">
    <source>
        <dbReference type="Pfam" id="PF20469"/>
    </source>
</evidence>
<dbReference type="STRING" id="168384.SAMN05660368_04147"/>
<dbReference type="eggNOG" id="COG1195">
    <property type="taxonomic scope" value="Bacteria"/>
</dbReference>
<accession>C6LLY5</accession>
<feature type="domain" description="OLD protein-like TOPRIM" evidence="3">
    <location>
        <begin position="435"/>
        <end position="504"/>
    </location>
</feature>
<dbReference type="InterPro" id="IPR027417">
    <property type="entry name" value="P-loop_NTPase"/>
</dbReference>
<evidence type="ECO:0000313" key="5">
    <source>
        <dbReference type="Proteomes" id="UP000005561"/>
    </source>
</evidence>
<dbReference type="InterPro" id="IPR034139">
    <property type="entry name" value="TOPRIM_OLD"/>
</dbReference>
<organism evidence="4 5">
    <name type="scientific">Marvinbryantia formatexigens DSM 14469</name>
    <dbReference type="NCBI Taxonomy" id="478749"/>
    <lineage>
        <taxon>Bacteria</taxon>
        <taxon>Bacillati</taxon>
        <taxon>Bacillota</taxon>
        <taxon>Clostridia</taxon>
        <taxon>Lachnospirales</taxon>
        <taxon>Lachnospiraceae</taxon>
        <taxon>Marvinbryantia</taxon>
    </lineage>
</organism>
<evidence type="ECO:0000259" key="2">
    <source>
        <dbReference type="Pfam" id="PF13175"/>
    </source>
</evidence>
<dbReference type="Proteomes" id="UP000005561">
    <property type="component" value="Unassembled WGS sequence"/>
</dbReference>
<proteinExistence type="predicted"/>
<dbReference type="Pfam" id="PF13175">
    <property type="entry name" value="AAA_15"/>
    <property type="match status" value="1"/>
</dbReference>
<feature type="coiled-coil region" evidence="1">
    <location>
        <begin position="181"/>
        <end position="218"/>
    </location>
</feature>
<dbReference type="RefSeq" id="WP_006864436.1">
    <property type="nucleotide sequence ID" value="NZ_ACCL02000035.1"/>
</dbReference>
<keyword evidence="5" id="KW-1185">Reference proteome</keyword>
<dbReference type="OrthoDB" id="308933at2"/>
<sequence length="663" mass="75513">MYLKKLIIKNFRIFDEMGIELIFNKGVNAIIGENNSGKSSVIDALRIVYSTVTYRKDIFFSKSDFHVCEDGTVVDYTQFDVYLEDVPRRMTEIWNPQSESGMGGDFHIKFEKYIAPNGTEKVRSVYWGFGTEGNQLSSDTFEATDVVFLGALRDSESEMKPSRNSKLAQLLRNLVPEEAVREELVQILNNANNDLLKKEQLKKTRNTINQNLARIEQEFLNQQIDIGLVEPRFDSIASSLRAWVKPKWILINKEDAVYETAHTYFQSNMDLKKIQDDAKGIYFEISILDSETELDKKVADRISEIANKSFELYQNGLGYNNLLFMSAVLGDMAIERGGVYQNLLLVEEPEAHLHPQLQELVHDFLSDANKNDGNIQIIYTSHSPTLASKIDIDNINLLYEYGHKKYCLPFSQTNLTEENKKYLQRYLDVTKSQMFFARGILFVEGISEAILLPAMAKALGRPFEKYAVELVNVDSVAFTPFVNLLSSDKVKTCFSKVSVITDDDRCAKKNEKDYIDKNYDYDDVSSEVATNLQNGQPSDRCNDLTTLCSGAGINIFTATKTLEYALCCSENNVYYMVEALKVCYTELGPKLETKVSSLSQLSEKAACVWLFIRTRDKCKGAVAQYISQVISDQHELRKKGKKIKKEFVIPDYLKNAIYSVTEQ</sequence>
<gene>
    <name evidence="4" type="ORF">BRYFOR_09684</name>
</gene>
<dbReference type="PANTHER" id="PTHR43581">
    <property type="entry name" value="ATP/GTP PHOSPHATASE"/>
    <property type="match status" value="1"/>
</dbReference>